<sequence>MPREGGVPDGTGQPLGATGYGYVRVGPTILPVWLLWLMAALLAVGGVTAYVLLNSSPEPSQQAVDVVPSTVPPPSPDVDFVPPADGDSPSASDISPSPDDASAIVEEFYQDINDHDFAAAWDLGGKNIGGSSYSEWVAGYDTTASIELSAVNTESPGQVSADLRATQSDGSVRVYQGTYTVSDGVIVGADITLK</sequence>
<evidence type="ECO:0000256" key="1">
    <source>
        <dbReference type="SAM" id="MobiDB-lite"/>
    </source>
</evidence>
<dbReference type="RefSeq" id="WP_128508001.1">
    <property type="nucleotide sequence ID" value="NZ_QUAC01000127.1"/>
</dbReference>
<comment type="caution">
    <text evidence="3">The sequence shown here is derived from an EMBL/GenBank/DDBJ whole genome shotgun (WGS) entry which is preliminary data.</text>
</comment>
<evidence type="ECO:0000256" key="2">
    <source>
        <dbReference type="SAM" id="Phobius"/>
    </source>
</evidence>
<gene>
    <name evidence="3" type="ORF">DY245_16485</name>
</gene>
<accession>A0A371Q3S8</accession>
<dbReference type="Proteomes" id="UP000262477">
    <property type="component" value="Unassembled WGS sequence"/>
</dbReference>
<dbReference type="AlphaFoldDB" id="A0A371Q3S8"/>
<reference evidence="3 4" key="1">
    <citation type="submission" date="2018-08" db="EMBL/GenBank/DDBJ databases">
        <title>Streptomyces NEAU-D10 sp. nov., a novel Actinomycete isolated from soil.</title>
        <authorList>
            <person name="Jin L."/>
        </authorList>
    </citation>
    <scope>NUCLEOTIDE SEQUENCE [LARGE SCALE GENOMIC DNA]</scope>
    <source>
        <strain evidence="3 4">NEAU-D10</strain>
    </source>
</reference>
<feature type="region of interest" description="Disordered" evidence="1">
    <location>
        <begin position="61"/>
        <end position="98"/>
    </location>
</feature>
<name>A0A371Q3S8_STRIH</name>
<evidence type="ECO:0000313" key="3">
    <source>
        <dbReference type="EMBL" id="REK89360.1"/>
    </source>
</evidence>
<organism evidence="3 4">
    <name type="scientific">Streptomyces inhibens</name>
    <dbReference type="NCBI Taxonomy" id="2293571"/>
    <lineage>
        <taxon>Bacteria</taxon>
        <taxon>Bacillati</taxon>
        <taxon>Actinomycetota</taxon>
        <taxon>Actinomycetes</taxon>
        <taxon>Kitasatosporales</taxon>
        <taxon>Streptomycetaceae</taxon>
        <taxon>Streptomyces</taxon>
    </lineage>
</organism>
<dbReference type="OrthoDB" id="4337778at2"/>
<keyword evidence="4" id="KW-1185">Reference proteome</keyword>
<feature type="compositionally biased region" description="Low complexity" evidence="1">
    <location>
        <begin position="77"/>
        <end position="98"/>
    </location>
</feature>
<evidence type="ECO:0000313" key="4">
    <source>
        <dbReference type="Proteomes" id="UP000262477"/>
    </source>
</evidence>
<keyword evidence="2" id="KW-1133">Transmembrane helix</keyword>
<dbReference type="EMBL" id="QUAC01000127">
    <property type="protein sequence ID" value="REK89360.1"/>
    <property type="molecule type" value="Genomic_DNA"/>
</dbReference>
<proteinExistence type="predicted"/>
<feature type="transmembrane region" description="Helical" evidence="2">
    <location>
        <begin position="33"/>
        <end position="53"/>
    </location>
</feature>
<protein>
    <submittedName>
        <fullName evidence="3">Uncharacterized protein</fullName>
    </submittedName>
</protein>
<keyword evidence="2" id="KW-0812">Transmembrane</keyword>
<keyword evidence="2" id="KW-0472">Membrane</keyword>